<evidence type="ECO:0000259" key="1">
    <source>
        <dbReference type="Pfam" id="PF13456"/>
    </source>
</evidence>
<dbReference type="PANTHER" id="PTHR47723">
    <property type="entry name" value="OS05G0353850 PROTEIN"/>
    <property type="match status" value="1"/>
</dbReference>
<proteinExistence type="predicted"/>
<keyword evidence="3" id="KW-1185">Reference proteome</keyword>
<dbReference type="InterPro" id="IPR002156">
    <property type="entry name" value="RNaseH_domain"/>
</dbReference>
<gene>
    <name evidence="2" type="ORF">TCM_041236</name>
</gene>
<dbReference type="SUPFAM" id="SSF53098">
    <property type="entry name" value="Ribonuclease H-like"/>
    <property type="match status" value="1"/>
</dbReference>
<name>A0A061GUX9_THECC</name>
<dbReference type="CDD" id="cd06222">
    <property type="entry name" value="RNase_H_like"/>
    <property type="match status" value="1"/>
</dbReference>
<dbReference type="GO" id="GO:0004523">
    <property type="term" value="F:RNA-DNA hybrid ribonuclease activity"/>
    <property type="evidence" value="ECO:0007669"/>
    <property type="project" value="InterPro"/>
</dbReference>
<dbReference type="Pfam" id="PF13456">
    <property type="entry name" value="RVT_3"/>
    <property type="match status" value="1"/>
</dbReference>
<dbReference type="Gramene" id="EOY33291">
    <property type="protein sequence ID" value="EOY33291"/>
    <property type="gene ID" value="TCM_041236"/>
</dbReference>
<sequence>MAFSASCYSASLYTLDFWLSVSSHCFAKREFFASGKESGDAPCQSKRLTVKEALVNRGIISANTATCLLCRLNMELSWWIKTKWPEINTSISNLAKLVNEGTIANPSNSKMNKKVEVWSGPVARSLKFNIDGSVRGYPGDSSIGYILRDEFGSVFIRFLKSIGISNSNRVELLAVKEATIILVASKWCSNHTLNLECDNSNVVKWISNLVNVHL</sequence>
<feature type="domain" description="RNase H type-1" evidence="1">
    <location>
        <begin position="129"/>
        <end position="209"/>
    </location>
</feature>
<protein>
    <recommendedName>
        <fullName evidence="1">RNase H type-1 domain-containing protein</fullName>
    </recommendedName>
</protein>
<evidence type="ECO:0000313" key="2">
    <source>
        <dbReference type="EMBL" id="EOY33291.1"/>
    </source>
</evidence>
<organism evidence="2 3">
    <name type="scientific">Theobroma cacao</name>
    <name type="common">Cacao</name>
    <name type="synonym">Cocoa</name>
    <dbReference type="NCBI Taxonomy" id="3641"/>
    <lineage>
        <taxon>Eukaryota</taxon>
        <taxon>Viridiplantae</taxon>
        <taxon>Streptophyta</taxon>
        <taxon>Embryophyta</taxon>
        <taxon>Tracheophyta</taxon>
        <taxon>Spermatophyta</taxon>
        <taxon>Magnoliopsida</taxon>
        <taxon>eudicotyledons</taxon>
        <taxon>Gunneridae</taxon>
        <taxon>Pentapetalae</taxon>
        <taxon>rosids</taxon>
        <taxon>malvids</taxon>
        <taxon>Malvales</taxon>
        <taxon>Malvaceae</taxon>
        <taxon>Byttnerioideae</taxon>
        <taxon>Theobroma</taxon>
    </lineage>
</organism>
<dbReference type="HOGENOM" id="CLU_1291006_0_0_1"/>
<dbReference type="PANTHER" id="PTHR47723:SF22">
    <property type="entry name" value="RNASE H TYPE-1 DOMAIN-CONTAINING PROTEIN"/>
    <property type="match status" value="1"/>
</dbReference>
<dbReference type="InterPro" id="IPR036397">
    <property type="entry name" value="RNaseH_sf"/>
</dbReference>
<dbReference type="InterPro" id="IPR044730">
    <property type="entry name" value="RNase_H-like_dom_plant"/>
</dbReference>
<reference evidence="2 3" key="1">
    <citation type="journal article" date="2013" name="Genome Biol.">
        <title>The genome sequence of the most widely cultivated cacao type and its use to identify candidate genes regulating pod color.</title>
        <authorList>
            <person name="Motamayor J.C."/>
            <person name="Mockaitis K."/>
            <person name="Schmutz J."/>
            <person name="Haiminen N."/>
            <person name="Iii D.L."/>
            <person name="Cornejo O."/>
            <person name="Findley S.D."/>
            <person name="Zheng P."/>
            <person name="Utro F."/>
            <person name="Royaert S."/>
            <person name="Saski C."/>
            <person name="Jenkins J."/>
            <person name="Podicheti R."/>
            <person name="Zhao M."/>
            <person name="Scheffler B.E."/>
            <person name="Stack J.C."/>
            <person name="Feltus F.A."/>
            <person name="Mustiga G.M."/>
            <person name="Amores F."/>
            <person name="Phillips W."/>
            <person name="Marelli J.P."/>
            <person name="May G.D."/>
            <person name="Shapiro H."/>
            <person name="Ma J."/>
            <person name="Bustamante C.D."/>
            <person name="Schnell R.J."/>
            <person name="Main D."/>
            <person name="Gilbert D."/>
            <person name="Parida L."/>
            <person name="Kuhn D.N."/>
        </authorList>
    </citation>
    <scope>NUCLEOTIDE SEQUENCE [LARGE SCALE GENOMIC DNA]</scope>
    <source>
        <strain evidence="3">cv. Matina 1-6</strain>
    </source>
</reference>
<dbReference type="Proteomes" id="UP000026915">
    <property type="component" value="Chromosome 9"/>
</dbReference>
<dbReference type="InterPro" id="IPR012337">
    <property type="entry name" value="RNaseH-like_sf"/>
</dbReference>
<accession>A0A061GUX9</accession>
<dbReference type="GO" id="GO:0003676">
    <property type="term" value="F:nucleic acid binding"/>
    <property type="evidence" value="ECO:0007669"/>
    <property type="project" value="InterPro"/>
</dbReference>
<dbReference type="Gene3D" id="3.30.420.10">
    <property type="entry name" value="Ribonuclease H-like superfamily/Ribonuclease H"/>
    <property type="match status" value="1"/>
</dbReference>
<evidence type="ECO:0000313" key="3">
    <source>
        <dbReference type="Proteomes" id="UP000026915"/>
    </source>
</evidence>
<dbReference type="EMBL" id="CM001887">
    <property type="protein sequence ID" value="EOY33291.1"/>
    <property type="molecule type" value="Genomic_DNA"/>
</dbReference>
<dbReference type="InParanoid" id="A0A061GUX9"/>
<dbReference type="InterPro" id="IPR053151">
    <property type="entry name" value="RNase_H-like"/>
</dbReference>
<dbReference type="AlphaFoldDB" id="A0A061GUX9"/>